<name>A0ABP9HUX0_9ACTN</name>
<comment type="similarity">
    <text evidence="4">Belongs to the UPP synthase family.</text>
</comment>
<dbReference type="InterPro" id="IPR036424">
    <property type="entry name" value="UPP_synth-like_sf"/>
</dbReference>
<feature type="binding site" evidence="4">
    <location>
        <begin position="105"/>
        <end position="107"/>
    </location>
    <ligand>
        <name>substrate</name>
    </ligand>
</feature>
<feature type="active site" evidence="4">
    <location>
        <position position="60"/>
    </location>
</feature>
<dbReference type="SUPFAM" id="SSF64005">
    <property type="entry name" value="Undecaprenyl diphosphate synthase"/>
    <property type="match status" value="1"/>
</dbReference>
<feature type="compositionally biased region" description="Low complexity" evidence="5">
    <location>
        <begin position="288"/>
        <end position="310"/>
    </location>
</feature>
<dbReference type="InterPro" id="IPR001441">
    <property type="entry name" value="UPP_synth-like"/>
</dbReference>
<feature type="binding site" evidence="4">
    <location>
        <position position="65"/>
    </location>
    <ligand>
        <name>substrate</name>
    </ligand>
</feature>
<evidence type="ECO:0000256" key="4">
    <source>
        <dbReference type="HAMAP-Rule" id="MF_01139"/>
    </source>
</evidence>
<feature type="binding site" evidence="4">
    <location>
        <position position="73"/>
    </location>
    <ligand>
        <name>substrate</name>
    </ligand>
</feature>
<dbReference type="HAMAP" id="MF_01139">
    <property type="entry name" value="ISPT"/>
    <property type="match status" value="1"/>
</dbReference>
<feature type="region of interest" description="Disordered" evidence="5">
    <location>
        <begin position="18"/>
        <end position="41"/>
    </location>
</feature>
<keyword evidence="2 4" id="KW-0479">Metal-binding</keyword>
<feature type="region of interest" description="Disordered" evidence="5">
    <location>
        <begin position="284"/>
        <end position="318"/>
    </location>
</feature>
<comment type="subunit">
    <text evidence="4">Homodimer.</text>
</comment>
<comment type="caution">
    <text evidence="6">The sequence shown here is derived from an EMBL/GenBank/DDBJ whole genome shotgun (WGS) entry which is preliminary data.</text>
</comment>
<evidence type="ECO:0000313" key="6">
    <source>
        <dbReference type="EMBL" id="GAA4979347.1"/>
    </source>
</evidence>
<keyword evidence="3 4" id="KW-0460">Magnesium</keyword>
<feature type="compositionally biased region" description="Basic and acidic residues" evidence="5">
    <location>
        <begin position="27"/>
        <end position="36"/>
    </location>
</feature>
<dbReference type="GO" id="GO:0016740">
    <property type="term" value="F:transferase activity"/>
    <property type="evidence" value="ECO:0007669"/>
    <property type="project" value="UniProtKB-KW"/>
</dbReference>
<reference evidence="7" key="1">
    <citation type="journal article" date="2019" name="Int. J. Syst. Evol. Microbiol.">
        <title>The Global Catalogue of Microorganisms (GCM) 10K type strain sequencing project: providing services to taxonomists for standard genome sequencing and annotation.</title>
        <authorList>
            <consortium name="The Broad Institute Genomics Platform"/>
            <consortium name="The Broad Institute Genome Sequencing Center for Infectious Disease"/>
            <person name="Wu L."/>
            <person name="Ma J."/>
        </authorList>
    </citation>
    <scope>NUCLEOTIDE SEQUENCE [LARGE SCALE GENOMIC DNA]</scope>
    <source>
        <strain evidence="7">JCM 17986</strain>
    </source>
</reference>
<dbReference type="PROSITE" id="PS01066">
    <property type="entry name" value="UPP_SYNTHASE"/>
    <property type="match status" value="1"/>
</dbReference>
<feature type="binding site" evidence="4">
    <location>
        <position position="111"/>
    </location>
    <ligand>
        <name>substrate</name>
    </ligand>
</feature>
<dbReference type="NCBIfam" id="NF011404">
    <property type="entry name" value="PRK14829.1"/>
    <property type="match status" value="1"/>
</dbReference>
<gene>
    <name evidence="6" type="ORF">GCM10023205_54900</name>
</gene>
<evidence type="ECO:0000313" key="7">
    <source>
        <dbReference type="Proteomes" id="UP001500466"/>
    </source>
</evidence>
<dbReference type="InterPro" id="IPR018520">
    <property type="entry name" value="UPP_synth-like_CS"/>
</dbReference>
<feature type="binding site" evidence="4">
    <location>
        <position position="247"/>
    </location>
    <ligand>
        <name>Mg(2+)</name>
        <dbReference type="ChEBI" id="CHEBI:18420"/>
    </ligand>
</feature>
<dbReference type="Proteomes" id="UP001500466">
    <property type="component" value="Unassembled WGS sequence"/>
</dbReference>
<protein>
    <recommendedName>
        <fullName evidence="4">Isoprenyl transferase</fullName>
        <ecNumber evidence="4">2.5.1.-</ecNumber>
    </recommendedName>
</protein>
<dbReference type="PANTHER" id="PTHR10291">
    <property type="entry name" value="DEHYDRODOLICHYL DIPHOSPHATE SYNTHASE FAMILY MEMBER"/>
    <property type="match status" value="1"/>
</dbReference>
<dbReference type="Pfam" id="PF01255">
    <property type="entry name" value="Prenyltransf"/>
    <property type="match status" value="1"/>
</dbReference>
<dbReference type="Gene3D" id="3.40.1180.10">
    <property type="entry name" value="Decaprenyl diphosphate synthase-like"/>
    <property type="match status" value="1"/>
</dbReference>
<evidence type="ECO:0000256" key="5">
    <source>
        <dbReference type="SAM" id="MobiDB-lite"/>
    </source>
</evidence>
<organism evidence="6 7">
    <name type="scientific">Yinghuangia aomiensis</name>
    <dbReference type="NCBI Taxonomy" id="676205"/>
    <lineage>
        <taxon>Bacteria</taxon>
        <taxon>Bacillati</taxon>
        <taxon>Actinomycetota</taxon>
        <taxon>Actinomycetes</taxon>
        <taxon>Kitasatosporales</taxon>
        <taxon>Streptomycetaceae</taxon>
        <taxon>Yinghuangia</taxon>
    </lineage>
</organism>
<keyword evidence="7" id="KW-1185">Reference proteome</keyword>
<feature type="binding site" evidence="4">
    <location>
        <position position="77"/>
    </location>
    <ligand>
        <name>substrate</name>
    </ligand>
</feature>
<keyword evidence="1 4" id="KW-0808">Transferase</keyword>
<feature type="active site" description="Proton acceptor" evidence="4">
    <location>
        <position position="108"/>
    </location>
</feature>
<feature type="binding site" evidence="4">
    <location>
        <position position="228"/>
    </location>
    <ligand>
        <name>substrate</name>
    </ligand>
</feature>
<feature type="binding site" evidence="4">
    <location>
        <position position="60"/>
    </location>
    <ligand>
        <name>Mg(2+)</name>
        <dbReference type="ChEBI" id="CHEBI:18420"/>
    </ligand>
</feature>
<accession>A0ABP9HUX0</accession>
<evidence type="ECO:0000256" key="3">
    <source>
        <dbReference type="ARBA" id="ARBA00022842"/>
    </source>
</evidence>
<feature type="binding site" evidence="4">
    <location>
        <begin position="61"/>
        <end position="64"/>
    </location>
    <ligand>
        <name>substrate</name>
    </ligand>
</feature>
<comment type="function">
    <text evidence="4">Catalyzes the condensation of isopentenyl diphosphate (IPP) with allylic pyrophosphates generating different type of terpenoids.</text>
</comment>
<evidence type="ECO:0000256" key="1">
    <source>
        <dbReference type="ARBA" id="ARBA00022679"/>
    </source>
</evidence>
<proteinExistence type="inferred from homology"/>
<dbReference type="CDD" id="cd00475">
    <property type="entry name" value="Cis_IPPS"/>
    <property type="match status" value="1"/>
</dbReference>
<dbReference type="PANTHER" id="PTHR10291:SF0">
    <property type="entry name" value="DEHYDRODOLICHYL DIPHOSPHATE SYNTHASE 2"/>
    <property type="match status" value="1"/>
</dbReference>
<dbReference type="EMBL" id="BAABHS010000021">
    <property type="protein sequence ID" value="GAA4979347.1"/>
    <property type="molecule type" value="Genomic_DNA"/>
</dbReference>
<dbReference type="NCBIfam" id="TIGR00055">
    <property type="entry name" value="uppS"/>
    <property type="match status" value="1"/>
</dbReference>
<feature type="binding site" evidence="4">
    <location>
        <begin position="234"/>
        <end position="236"/>
    </location>
    <ligand>
        <name>substrate</name>
    </ligand>
</feature>
<feature type="binding site" evidence="4">
    <location>
        <position position="109"/>
    </location>
    <ligand>
        <name>substrate</name>
    </ligand>
</feature>
<sequence length="318" mass="35460">MSQARGRFGLPILRRRARPAARSGVRHPHEYRDPKPHAGGVQPPVFPADAVPRHVALVMDGNGRWAKERGLARTDGHTAGEASLFDVVEGAAQIGVEYISAYAFSTENWKRSPEEVKFLMGFNIDTIHRRIDEMDELGVRIRWCGRRPRLWKSVIRELEIAEERTKDNTRLTLAMCINYGGRAEIVDAAAALAQDVRDGKVDPKKIDESLFAKYLDEPDMPDVDLFIRSSGEQRTSNFLLWQSAYAEMVFDNVLWPDFDRTHMWKAVESYVARDRRYGGALPNVVSTASGEAPDTAPAAAADGPDGAEAEAPVESKSR</sequence>
<evidence type="ECO:0000256" key="2">
    <source>
        <dbReference type="ARBA" id="ARBA00022723"/>
    </source>
</evidence>
<comment type="cofactor">
    <cofactor evidence="4">
        <name>Mg(2+)</name>
        <dbReference type="ChEBI" id="CHEBI:18420"/>
    </cofactor>
    <text evidence="4">Binds 2 magnesium ions per subunit.</text>
</comment>
<dbReference type="EC" id="2.5.1.-" evidence="4"/>